<gene>
    <name evidence="4" type="ORF">A4D02_05530</name>
</gene>
<dbReference type="InterPro" id="IPR032508">
    <property type="entry name" value="FecR_C"/>
</dbReference>
<dbReference type="Gene3D" id="2.60.120.1440">
    <property type="match status" value="1"/>
</dbReference>
<protein>
    <recommendedName>
        <fullName evidence="6">Anti-FecI sigma factor, FecR</fullName>
    </recommendedName>
</protein>
<feature type="domain" description="FecR protein" evidence="2">
    <location>
        <begin position="136"/>
        <end position="220"/>
    </location>
</feature>
<dbReference type="Pfam" id="PF04773">
    <property type="entry name" value="FecR"/>
    <property type="match status" value="1"/>
</dbReference>
<name>A0ABX3NVX6_9BACT</name>
<dbReference type="PANTHER" id="PTHR30273">
    <property type="entry name" value="PERIPLASMIC SIGNAL SENSOR AND SIGMA FACTOR ACTIVATOR FECR-RELATED"/>
    <property type="match status" value="1"/>
</dbReference>
<evidence type="ECO:0000256" key="1">
    <source>
        <dbReference type="SAM" id="Phobius"/>
    </source>
</evidence>
<reference evidence="4 5" key="1">
    <citation type="submission" date="2016-04" db="EMBL/GenBank/DDBJ databases">
        <authorList>
            <person name="Chen L."/>
            <person name="Zhuang W."/>
            <person name="Wang G."/>
        </authorList>
    </citation>
    <scope>NUCLEOTIDE SEQUENCE [LARGE SCALE GENOMIC DNA]</scope>
    <source>
        <strain evidence="5">GR20</strain>
    </source>
</reference>
<dbReference type="EMBL" id="LWBO01000012">
    <property type="protein sequence ID" value="OQP48181.1"/>
    <property type="molecule type" value="Genomic_DNA"/>
</dbReference>
<sequence length="346" mass="38382">MTNDRLQYLLDRFLTNTATEEELQEYANWYKQQGEAGGPLFENDNSDGASDYKAGLFRSIINNIQLAEYGQQRGAVVRRMRFVKIAVAALVVLTGTLVLYNSLSTKPVTAVAGKQVVAQKPVVENQVTRKNTKPGEDTLTLPDHSVVLLTPGSSISYLEHFEAHARNIQLQGRALFEVTHDSTKPFTVTANGFATTALGTRFIVDGTRHVVSIRLLKGKIVVNATADAGMALQKVYLTPGQELRINTTTKQFARIMPGSKQLPNRISESEITMALSFEKTSLAVVFERLGKYYKTSILYDKAEVQGLSFTGDFQATDELDLALKVICNSNHLSFKKERDRIVISKQ</sequence>
<dbReference type="RefSeq" id="WP_014221363.1">
    <property type="nucleotide sequence ID" value="NZ_LWBO01000012.1"/>
</dbReference>
<dbReference type="Proteomes" id="UP000192277">
    <property type="component" value="Unassembled WGS sequence"/>
</dbReference>
<feature type="domain" description="Protein FecR C-terminal" evidence="3">
    <location>
        <begin position="275"/>
        <end position="343"/>
    </location>
</feature>
<dbReference type="InterPro" id="IPR006860">
    <property type="entry name" value="FecR"/>
</dbReference>
<evidence type="ECO:0000313" key="5">
    <source>
        <dbReference type="Proteomes" id="UP000192277"/>
    </source>
</evidence>
<dbReference type="InterPro" id="IPR012373">
    <property type="entry name" value="Ferrdict_sens_TM"/>
</dbReference>
<keyword evidence="1" id="KW-0812">Transmembrane</keyword>
<evidence type="ECO:0000259" key="2">
    <source>
        <dbReference type="Pfam" id="PF04773"/>
    </source>
</evidence>
<dbReference type="PANTHER" id="PTHR30273:SF2">
    <property type="entry name" value="PROTEIN FECR"/>
    <property type="match status" value="1"/>
</dbReference>
<organism evidence="4 5">
    <name type="scientific">Niastella koreensis</name>
    <dbReference type="NCBI Taxonomy" id="354356"/>
    <lineage>
        <taxon>Bacteria</taxon>
        <taxon>Pseudomonadati</taxon>
        <taxon>Bacteroidota</taxon>
        <taxon>Chitinophagia</taxon>
        <taxon>Chitinophagales</taxon>
        <taxon>Chitinophagaceae</taxon>
        <taxon>Niastella</taxon>
    </lineage>
</organism>
<evidence type="ECO:0000259" key="3">
    <source>
        <dbReference type="Pfam" id="PF16344"/>
    </source>
</evidence>
<dbReference type="PIRSF" id="PIRSF018266">
    <property type="entry name" value="FecR"/>
    <property type="match status" value="1"/>
</dbReference>
<proteinExistence type="predicted"/>
<keyword evidence="1" id="KW-0472">Membrane</keyword>
<accession>A0ABX3NVX6</accession>
<dbReference type="Pfam" id="PF16344">
    <property type="entry name" value="FecR_C"/>
    <property type="match status" value="1"/>
</dbReference>
<dbReference type="Gene3D" id="3.55.50.30">
    <property type="match status" value="1"/>
</dbReference>
<keyword evidence="1" id="KW-1133">Transmembrane helix</keyword>
<feature type="transmembrane region" description="Helical" evidence="1">
    <location>
        <begin position="82"/>
        <end position="100"/>
    </location>
</feature>
<keyword evidence="5" id="KW-1185">Reference proteome</keyword>
<evidence type="ECO:0008006" key="6">
    <source>
        <dbReference type="Google" id="ProtNLM"/>
    </source>
</evidence>
<comment type="caution">
    <text evidence="4">The sequence shown here is derived from an EMBL/GenBank/DDBJ whole genome shotgun (WGS) entry which is preliminary data.</text>
</comment>
<evidence type="ECO:0000313" key="4">
    <source>
        <dbReference type="EMBL" id="OQP48181.1"/>
    </source>
</evidence>